<protein>
    <submittedName>
        <fullName evidence="1">Unnamed protein product</fullName>
    </submittedName>
</protein>
<evidence type="ECO:0000313" key="1">
    <source>
        <dbReference type="EMBL" id="GMF15966.1"/>
    </source>
</evidence>
<organism evidence="1 2">
    <name type="scientific">Phytophthora fragariaefolia</name>
    <dbReference type="NCBI Taxonomy" id="1490495"/>
    <lineage>
        <taxon>Eukaryota</taxon>
        <taxon>Sar</taxon>
        <taxon>Stramenopiles</taxon>
        <taxon>Oomycota</taxon>
        <taxon>Peronosporomycetes</taxon>
        <taxon>Peronosporales</taxon>
        <taxon>Peronosporaceae</taxon>
        <taxon>Phytophthora</taxon>
    </lineage>
</organism>
<proteinExistence type="predicted"/>
<dbReference type="EMBL" id="BSXT01000048">
    <property type="protein sequence ID" value="GMF15966.1"/>
    <property type="molecule type" value="Genomic_DNA"/>
</dbReference>
<evidence type="ECO:0000313" key="2">
    <source>
        <dbReference type="Proteomes" id="UP001165121"/>
    </source>
</evidence>
<dbReference type="AlphaFoldDB" id="A0A9W6WTU0"/>
<accession>A0A9W6WTU0</accession>
<keyword evidence="2" id="KW-1185">Reference proteome</keyword>
<comment type="caution">
    <text evidence="1">The sequence shown here is derived from an EMBL/GenBank/DDBJ whole genome shotgun (WGS) entry which is preliminary data.</text>
</comment>
<sequence>MRSPGAMTTVAGMAEKPPANMICPMDSGAVGDCPEALICMWFATANTALESIRPPPRHYHRGLGNDARTAMTLPMS</sequence>
<name>A0A9W6WTU0_9STRA</name>
<dbReference type="Proteomes" id="UP001165121">
    <property type="component" value="Unassembled WGS sequence"/>
</dbReference>
<reference evidence="1" key="1">
    <citation type="submission" date="2023-04" db="EMBL/GenBank/DDBJ databases">
        <title>Phytophthora fragariaefolia NBRC 109709.</title>
        <authorList>
            <person name="Ichikawa N."/>
            <person name="Sato H."/>
            <person name="Tonouchi N."/>
        </authorList>
    </citation>
    <scope>NUCLEOTIDE SEQUENCE</scope>
    <source>
        <strain evidence="1">NBRC 109709</strain>
    </source>
</reference>
<gene>
    <name evidence="1" type="ORF">Pfra01_000063500</name>
</gene>